<dbReference type="PANTHER" id="PTHR43459">
    <property type="entry name" value="ENOYL-COA HYDRATASE"/>
    <property type="match status" value="1"/>
</dbReference>
<dbReference type="InterPro" id="IPR014748">
    <property type="entry name" value="Enoyl-CoA_hydra_C"/>
</dbReference>
<organism evidence="2 3">
    <name type="scientific">Noviherbaspirillum saxi</name>
    <dbReference type="NCBI Taxonomy" id="2320863"/>
    <lineage>
        <taxon>Bacteria</taxon>
        <taxon>Pseudomonadati</taxon>
        <taxon>Pseudomonadota</taxon>
        <taxon>Betaproteobacteria</taxon>
        <taxon>Burkholderiales</taxon>
        <taxon>Oxalobacteraceae</taxon>
        <taxon>Noviherbaspirillum</taxon>
    </lineage>
</organism>
<comment type="similarity">
    <text evidence="1">Belongs to the enoyl-CoA hydratase/isomerase family.</text>
</comment>
<protein>
    <submittedName>
        <fullName evidence="2">Enoyl-CoA hydratase/isomerase family protein</fullName>
    </submittedName>
</protein>
<dbReference type="AlphaFoldDB" id="A0A3A3G0V9"/>
<dbReference type="GO" id="GO:0016853">
    <property type="term" value="F:isomerase activity"/>
    <property type="evidence" value="ECO:0007669"/>
    <property type="project" value="UniProtKB-KW"/>
</dbReference>
<evidence type="ECO:0000313" key="2">
    <source>
        <dbReference type="EMBL" id="RJF91703.1"/>
    </source>
</evidence>
<dbReference type="Gene3D" id="3.90.226.10">
    <property type="entry name" value="2-enoyl-CoA Hydratase, Chain A, domain 1"/>
    <property type="match status" value="1"/>
</dbReference>
<name>A0A3A3G0V9_9BURK</name>
<dbReference type="Gene3D" id="1.10.12.10">
    <property type="entry name" value="Lyase 2-enoyl-coa Hydratase, Chain A, domain 2"/>
    <property type="match status" value="1"/>
</dbReference>
<gene>
    <name evidence="2" type="ORF">D3871_23705</name>
</gene>
<dbReference type="PANTHER" id="PTHR43459:SF3">
    <property type="entry name" value="ENOYL-COA HYDRATASE ECHA15 (ENOYL HYDRASE) (UNSATURATED ACYL-COA HYDRATASE) (CROTONASE)-RELATED"/>
    <property type="match status" value="1"/>
</dbReference>
<keyword evidence="3" id="KW-1185">Reference proteome</keyword>
<dbReference type="CDD" id="cd06558">
    <property type="entry name" value="crotonase-like"/>
    <property type="match status" value="1"/>
</dbReference>
<dbReference type="InterPro" id="IPR029045">
    <property type="entry name" value="ClpP/crotonase-like_dom_sf"/>
</dbReference>
<evidence type="ECO:0000256" key="1">
    <source>
        <dbReference type="ARBA" id="ARBA00005254"/>
    </source>
</evidence>
<proteinExistence type="inferred from homology"/>
<dbReference type="EMBL" id="QYUO01000003">
    <property type="protein sequence ID" value="RJF91703.1"/>
    <property type="molecule type" value="Genomic_DNA"/>
</dbReference>
<dbReference type="SUPFAM" id="SSF52096">
    <property type="entry name" value="ClpP/crotonase"/>
    <property type="match status" value="1"/>
</dbReference>
<accession>A0A3A3G0V9</accession>
<dbReference type="Pfam" id="PF00378">
    <property type="entry name" value="ECH_1"/>
    <property type="match status" value="1"/>
</dbReference>
<evidence type="ECO:0000313" key="3">
    <source>
        <dbReference type="Proteomes" id="UP000265955"/>
    </source>
</evidence>
<sequence length="264" mass="29084">MKLSEYKTISFERRGKVLHLTFNQPDTLNSFHGLSHTELSHIFYDVVEDPESEIIVVSGAGRAFSAGGDIEYMQWLYDNPKEFYRCVREAKRVVMGMLECDKPIIGKINGDAIGLGSTVALFCDMTFAADHARFGDPHNNVGLTSGDGGQIIWPYLIGYARAKHYLLTGEKIGAKEAAQIGLINAAMPAAELDAYVDEYAQKLAALPTQSLRWSKSTINVPLRQMAASMMDAGMAYENVAARTADHVEAIAAFRGKRKPNFQGQ</sequence>
<dbReference type="RefSeq" id="WP_119771601.1">
    <property type="nucleotide sequence ID" value="NZ_QYUO01000003.1"/>
</dbReference>
<dbReference type="InterPro" id="IPR001753">
    <property type="entry name" value="Enoyl-CoA_hydra/iso"/>
</dbReference>
<dbReference type="Proteomes" id="UP000265955">
    <property type="component" value="Unassembled WGS sequence"/>
</dbReference>
<comment type="caution">
    <text evidence="2">The sequence shown here is derived from an EMBL/GenBank/DDBJ whole genome shotgun (WGS) entry which is preliminary data.</text>
</comment>
<dbReference type="OrthoDB" id="5291143at2"/>
<keyword evidence="2" id="KW-0413">Isomerase</keyword>
<reference evidence="3" key="1">
    <citation type="submission" date="2018-09" db="EMBL/GenBank/DDBJ databases">
        <authorList>
            <person name="Zhu H."/>
        </authorList>
    </citation>
    <scope>NUCLEOTIDE SEQUENCE [LARGE SCALE GENOMIC DNA]</scope>
    <source>
        <strain evidence="3">K1R23-30</strain>
    </source>
</reference>